<name>A0ABN9UDZ9_9DINO</name>
<feature type="compositionally biased region" description="Basic and acidic residues" evidence="1">
    <location>
        <begin position="11"/>
        <end position="22"/>
    </location>
</feature>
<proteinExistence type="predicted"/>
<feature type="non-terminal residue" evidence="2">
    <location>
        <position position="1"/>
    </location>
</feature>
<feature type="region of interest" description="Disordered" evidence="1">
    <location>
        <begin position="167"/>
        <end position="215"/>
    </location>
</feature>
<sequence length="403" mass="42410">GCDISRGSNCGKEEREGRRADAEEFSQALAPIAEGGAQLAGGAQLGGQLRGFAAKVEAQADPPKAKKQRALLQEWQEKLEEKATEVAKKEAPPENIHGGGRCQPQSSTLQLITRTPEQLALDAAKLAVVEAAMKAPKDLQEGAKSCATQLQERTGKAKELAAKGREAFGHNAKKRGIDAKESREEAHPPPSAVASSPAAGAGGGGTDGRMTAEGKGGVDMEGELRQKAGAEVAGGAAPPGVSAWKRSGQGFHACIALETRSLLRVGRGVEARRAAGRQSVESEGCFDVRVGARIHALPVDMLTCYRADAEPFPVDLARASPGAFGRFVDLEPVADVSWSLRVGQKLRVRAEIKRGVAGGRALPRALCRPELGARRRPNLGGEGKGGPSAKHRHHRACNDRNRN</sequence>
<evidence type="ECO:0000256" key="1">
    <source>
        <dbReference type="SAM" id="MobiDB-lite"/>
    </source>
</evidence>
<feature type="compositionally biased region" description="Basic and acidic residues" evidence="1">
    <location>
        <begin position="175"/>
        <end position="187"/>
    </location>
</feature>
<organism evidence="2 3">
    <name type="scientific">Prorocentrum cordatum</name>
    <dbReference type="NCBI Taxonomy" id="2364126"/>
    <lineage>
        <taxon>Eukaryota</taxon>
        <taxon>Sar</taxon>
        <taxon>Alveolata</taxon>
        <taxon>Dinophyceae</taxon>
        <taxon>Prorocentrales</taxon>
        <taxon>Prorocentraceae</taxon>
        <taxon>Prorocentrum</taxon>
    </lineage>
</organism>
<dbReference type="EMBL" id="CAUYUJ010015752">
    <property type="protein sequence ID" value="CAK0857747.1"/>
    <property type="molecule type" value="Genomic_DNA"/>
</dbReference>
<feature type="compositionally biased region" description="Basic and acidic residues" evidence="1">
    <location>
        <begin position="82"/>
        <end position="92"/>
    </location>
</feature>
<dbReference type="Proteomes" id="UP001189429">
    <property type="component" value="Unassembled WGS sequence"/>
</dbReference>
<protein>
    <submittedName>
        <fullName evidence="2">Uncharacterized protein</fullName>
    </submittedName>
</protein>
<reference evidence="2" key="1">
    <citation type="submission" date="2023-10" db="EMBL/GenBank/DDBJ databases">
        <authorList>
            <person name="Chen Y."/>
            <person name="Shah S."/>
            <person name="Dougan E. K."/>
            <person name="Thang M."/>
            <person name="Chan C."/>
        </authorList>
    </citation>
    <scope>NUCLEOTIDE SEQUENCE [LARGE SCALE GENOMIC DNA]</scope>
</reference>
<comment type="caution">
    <text evidence="2">The sequence shown here is derived from an EMBL/GenBank/DDBJ whole genome shotgun (WGS) entry which is preliminary data.</text>
</comment>
<feature type="region of interest" description="Disordered" evidence="1">
    <location>
        <begin position="1"/>
        <end position="24"/>
    </location>
</feature>
<feature type="region of interest" description="Disordered" evidence="1">
    <location>
        <begin position="373"/>
        <end position="403"/>
    </location>
</feature>
<feature type="region of interest" description="Disordered" evidence="1">
    <location>
        <begin position="82"/>
        <end position="105"/>
    </location>
</feature>
<keyword evidence="3" id="KW-1185">Reference proteome</keyword>
<gene>
    <name evidence="2" type="ORF">PCOR1329_LOCUS47737</name>
</gene>
<evidence type="ECO:0000313" key="2">
    <source>
        <dbReference type="EMBL" id="CAK0857747.1"/>
    </source>
</evidence>
<evidence type="ECO:0000313" key="3">
    <source>
        <dbReference type="Proteomes" id="UP001189429"/>
    </source>
</evidence>
<accession>A0ABN9UDZ9</accession>